<keyword evidence="11" id="KW-0961">Cell wall biogenesis/degradation</keyword>
<feature type="domain" description="Glycosyl transferase family 51" evidence="17">
    <location>
        <begin position="203"/>
        <end position="379"/>
    </location>
</feature>
<evidence type="ECO:0000256" key="5">
    <source>
        <dbReference type="ARBA" id="ARBA00022676"/>
    </source>
</evidence>
<dbReference type="GO" id="GO:0008360">
    <property type="term" value="P:regulation of cell shape"/>
    <property type="evidence" value="ECO:0007669"/>
    <property type="project" value="UniProtKB-KW"/>
</dbReference>
<keyword evidence="10" id="KW-0511">Multifunctional enzyme</keyword>
<dbReference type="Gene3D" id="3.40.710.10">
    <property type="entry name" value="DD-peptidase/beta-lactamase superfamily"/>
    <property type="match status" value="1"/>
</dbReference>
<dbReference type="Proteomes" id="UP000267408">
    <property type="component" value="Unassembled WGS sequence"/>
</dbReference>
<evidence type="ECO:0000256" key="1">
    <source>
        <dbReference type="ARBA" id="ARBA00007090"/>
    </source>
</evidence>
<dbReference type="InterPro" id="IPR050396">
    <property type="entry name" value="Glycosyltr_51/Transpeptidase"/>
</dbReference>
<evidence type="ECO:0000256" key="9">
    <source>
        <dbReference type="ARBA" id="ARBA00022984"/>
    </source>
</evidence>
<protein>
    <submittedName>
        <fullName evidence="18">Membrane peptidoglycan carboxypeptidase</fullName>
    </submittedName>
</protein>
<evidence type="ECO:0000256" key="4">
    <source>
        <dbReference type="ARBA" id="ARBA00022670"/>
    </source>
</evidence>
<dbReference type="FunFam" id="1.10.3810.10:FF:000001">
    <property type="entry name" value="Penicillin-binding protein 1A"/>
    <property type="match status" value="1"/>
</dbReference>
<dbReference type="Gene3D" id="1.10.3810.10">
    <property type="entry name" value="Biosynthetic peptidoglycan transglycosylase-like"/>
    <property type="match status" value="1"/>
</dbReference>
<evidence type="ECO:0000256" key="11">
    <source>
        <dbReference type="ARBA" id="ARBA00023316"/>
    </source>
</evidence>
<comment type="catalytic activity">
    <reaction evidence="12">
        <text>Preferential cleavage: (Ac)2-L-Lys-D-Ala-|-D-Ala. Also transpeptidation of peptidyl-alanyl moieties that are N-acyl substituents of D-alanine.</text>
        <dbReference type="EC" id="3.4.16.4"/>
    </reaction>
</comment>
<comment type="caution">
    <text evidence="18">The sequence shown here is derived from an EMBL/GenBank/DDBJ whole genome shotgun (WGS) entry which is preliminary data.</text>
</comment>
<keyword evidence="4" id="KW-0645">Protease</keyword>
<evidence type="ECO:0000259" key="16">
    <source>
        <dbReference type="Pfam" id="PF00905"/>
    </source>
</evidence>
<evidence type="ECO:0000256" key="15">
    <source>
        <dbReference type="SAM" id="Phobius"/>
    </source>
</evidence>
<comment type="similarity">
    <text evidence="1">In the C-terminal section; belongs to the transpeptidase family.</text>
</comment>
<dbReference type="GO" id="GO:0008658">
    <property type="term" value="F:penicillin binding"/>
    <property type="evidence" value="ECO:0007669"/>
    <property type="project" value="InterPro"/>
</dbReference>
<gene>
    <name evidence="18" type="ORF">EDD39_1390</name>
</gene>
<organism evidence="18 19">
    <name type="scientific">Kitasatospora cineracea</name>
    <dbReference type="NCBI Taxonomy" id="88074"/>
    <lineage>
        <taxon>Bacteria</taxon>
        <taxon>Bacillati</taxon>
        <taxon>Actinomycetota</taxon>
        <taxon>Actinomycetes</taxon>
        <taxon>Kitasatosporales</taxon>
        <taxon>Streptomycetaceae</taxon>
        <taxon>Kitasatospora</taxon>
    </lineage>
</organism>
<keyword evidence="15" id="KW-1133">Transmembrane helix</keyword>
<keyword evidence="5" id="KW-0328">Glycosyltransferase</keyword>
<feature type="region of interest" description="Disordered" evidence="14">
    <location>
        <begin position="797"/>
        <end position="916"/>
    </location>
</feature>
<feature type="compositionally biased region" description="Gly residues" evidence="14">
    <location>
        <begin position="113"/>
        <end position="133"/>
    </location>
</feature>
<evidence type="ECO:0000256" key="6">
    <source>
        <dbReference type="ARBA" id="ARBA00022679"/>
    </source>
</evidence>
<feature type="compositionally biased region" description="Gly residues" evidence="14">
    <location>
        <begin position="885"/>
        <end position="916"/>
    </location>
</feature>
<dbReference type="SUPFAM" id="SSF56601">
    <property type="entry name" value="beta-lactamase/transpeptidase-like"/>
    <property type="match status" value="1"/>
</dbReference>
<comment type="similarity">
    <text evidence="2">In the N-terminal section; belongs to the glycosyltransferase 51 family.</text>
</comment>
<dbReference type="GO" id="GO:0009252">
    <property type="term" value="P:peptidoglycan biosynthetic process"/>
    <property type="evidence" value="ECO:0007669"/>
    <property type="project" value="UniProtKB-KW"/>
</dbReference>
<feature type="domain" description="Penicillin-binding protein transpeptidase" evidence="16">
    <location>
        <begin position="486"/>
        <end position="745"/>
    </location>
</feature>
<evidence type="ECO:0000256" key="3">
    <source>
        <dbReference type="ARBA" id="ARBA00022645"/>
    </source>
</evidence>
<evidence type="ECO:0000256" key="10">
    <source>
        <dbReference type="ARBA" id="ARBA00023268"/>
    </source>
</evidence>
<dbReference type="EMBL" id="RJVJ01000001">
    <property type="protein sequence ID" value="ROR43246.1"/>
    <property type="molecule type" value="Genomic_DNA"/>
</dbReference>
<evidence type="ECO:0000256" key="12">
    <source>
        <dbReference type="ARBA" id="ARBA00034000"/>
    </source>
</evidence>
<sequence length="916" mass="95659">MSEHRRRSANPGGEQQPPRRPDPERPYAYGNPVEGAPEYGSGAPGRAAGPGRAATPSRAATPGRSGGPGRAGAPGGPGQGSGQVPGQGGRRAARETAEQPRLTRAEMRKQSRKGGGGSAGGPPSGRGAGQGGRPGKKRMIDYPRFGKSGFRRWMPSWKQVLSLFLIFFGGGVAAVGAAYAMVQVPDEKTPLQIQSNVFYWADGTEMARTGNENQQLVELSQISRPAQDAVIAAENDTFRTDSGIDPKGIARAVYKMATGGETQGGSTITQQYVKNVYLSQDQTLSRKAKEFFITLKVNGEKTKDQILTGYLNTSWFGRGATGIQAAAQAYYGVDASKIDVCQGAMLAGLLKGAGLFDPSLGPANHERMVGRWNWILDRMVTTKVLSADERAKCKDFPEPIDAKTATKTTGEISYLVETAKQYVTSKDSSITTAALDRGGYQIHTTFQKDKVDAMKKAVDDFEAARLDPANKELDRNVQIGAASVVPGDGAIVAIYGGPGVENGHFTNNADAAGVPVGSTFKPIVLATAMQEGVLTKNGPDGKPVQINQDSRYLADDMAQIYRADGSKAIGDDGQPYHQRNSDPGKKGYVTLRTAMQWSYNVPFVQLGQDVGGDKVRAMAVKFGLHDDKTLSPANTLTLPLGTSTPSAIRMAAAYSVFPAHGQQADPYSVTAVQFRGKDLPNFDRPALKTVLDPQVADNITDVLQNVAKNGTGSKTAELGFPVAGKTGTTDKSKSAWWIGYTPSLTTSVSMWREDVAKQTGLESLDGTGGKSEIHGGDFPTEIFTRYMKIIGPGNPKNFTAPTPWGQEVDSSGAPSTASASPSTSASASATVEASPTAETPTQTADPSPTESQRPTGRPTGRPSSSPSSSPSCLLGLCPSSSPSGGAAGGTGTGGNGAGGAGGTGTTTGKTGGTTTG</sequence>
<keyword evidence="7" id="KW-0378">Hydrolase</keyword>
<evidence type="ECO:0000256" key="7">
    <source>
        <dbReference type="ARBA" id="ARBA00022801"/>
    </source>
</evidence>
<dbReference type="InterPro" id="IPR001264">
    <property type="entry name" value="Glyco_trans_51"/>
</dbReference>
<keyword evidence="15" id="KW-0812">Transmembrane</keyword>
<feature type="compositionally biased region" description="Polar residues" evidence="14">
    <location>
        <begin position="842"/>
        <end position="853"/>
    </location>
</feature>
<dbReference type="Pfam" id="PF00905">
    <property type="entry name" value="Transpeptidase"/>
    <property type="match status" value="1"/>
</dbReference>
<keyword evidence="3 18" id="KW-0121">Carboxypeptidase</keyword>
<evidence type="ECO:0000259" key="17">
    <source>
        <dbReference type="Pfam" id="PF00912"/>
    </source>
</evidence>
<feature type="compositionally biased region" description="Low complexity" evidence="14">
    <location>
        <begin position="810"/>
        <end position="841"/>
    </location>
</feature>
<dbReference type="InterPro" id="IPR012338">
    <property type="entry name" value="Beta-lactam/transpept-like"/>
</dbReference>
<dbReference type="Pfam" id="PF00912">
    <property type="entry name" value="Transgly"/>
    <property type="match status" value="1"/>
</dbReference>
<keyword evidence="6" id="KW-0808">Transferase</keyword>
<feature type="compositionally biased region" description="Low complexity" evidence="14">
    <location>
        <begin position="40"/>
        <end position="63"/>
    </location>
</feature>
<feature type="compositionally biased region" description="Gly residues" evidence="14">
    <location>
        <begin position="64"/>
        <end position="89"/>
    </location>
</feature>
<dbReference type="AlphaFoldDB" id="A0A8G1UFZ3"/>
<keyword evidence="9" id="KW-0573">Peptidoglycan synthesis</keyword>
<reference evidence="18 19" key="1">
    <citation type="submission" date="2018-11" db="EMBL/GenBank/DDBJ databases">
        <title>Sequencing the genomes of 1000 actinobacteria strains.</title>
        <authorList>
            <person name="Klenk H.-P."/>
        </authorList>
    </citation>
    <scope>NUCLEOTIDE SEQUENCE [LARGE SCALE GENOMIC DNA]</scope>
    <source>
        <strain evidence="18 19">DSM 44780</strain>
    </source>
</reference>
<name>A0A8G1UFZ3_9ACTN</name>
<evidence type="ECO:0000256" key="2">
    <source>
        <dbReference type="ARBA" id="ARBA00007739"/>
    </source>
</evidence>
<dbReference type="InterPro" id="IPR036950">
    <property type="entry name" value="PBP_transglycosylase"/>
</dbReference>
<dbReference type="SUPFAM" id="SSF53955">
    <property type="entry name" value="Lysozyme-like"/>
    <property type="match status" value="1"/>
</dbReference>
<feature type="compositionally biased region" description="Low complexity" evidence="14">
    <location>
        <begin position="854"/>
        <end position="884"/>
    </location>
</feature>
<dbReference type="InterPro" id="IPR001460">
    <property type="entry name" value="PCN-bd_Tpept"/>
</dbReference>
<dbReference type="GO" id="GO:0006508">
    <property type="term" value="P:proteolysis"/>
    <property type="evidence" value="ECO:0007669"/>
    <property type="project" value="UniProtKB-KW"/>
</dbReference>
<feature type="region of interest" description="Disordered" evidence="14">
    <location>
        <begin position="1"/>
        <end position="140"/>
    </location>
</feature>
<evidence type="ECO:0000313" key="18">
    <source>
        <dbReference type="EMBL" id="ROR43246.1"/>
    </source>
</evidence>
<dbReference type="PANTHER" id="PTHR32282">
    <property type="entry name" value="BINDING PROTEIN TRANSPEPTIDASE, PUTATIVE-RELATED"/>
    <property type="match status" value="1"/>
</dbReference>
<evidence type="ECO:0000256" key="14">
    <source>
        <dbReference type="SAM" id="MobiDB-lite"/>
    </source>
</evidence>
<keyword evidence="15" id="KW-0472">Membrane</keyword>
<evidence type="ECO:0000256" key="8">
    <source>
        <dbReference type="ARBA" id="ARBA00022960"/>
    </source>
</evidence>
<evidence type="ECO:0000313" key="19">
    <source>
        <dbReference type="Proteomes" id="UP000267408"/>
    </source>
</evidence>
<keyword evidence="8" id="KW-0133">Cell shape</keyword>
<dbReference type="PANTHER" id="PTHR32282:SF34">
    <property type="entry name" value="PENICILLIN-BINDING PROTEIN 1A"/>
    <property type="match status" value="1"/>
</dbReference>
<dbReference type="GO" id="GO:0030288">
    <property type="term" value="C:outer membrane-bounded periplasmic space"/>
    <property type="evidence" value="ECO:0007669"/>
    <property type="project" value="TreeGrafter"/>
</dbReference>
<accession>A0A8G1UFZ3</accession>
<dbReference type="GO" id="GO:0009002">
    <property type="term" value="F:serine-type D-Ala-D-Ala carboxypeptidase activity"/>
    <property type="evidence" value="ECO:0007669"/>
    <property type="project" value="UniProtKB-EC"/>
</dbReference>
<proteinExistence type="inferred from homology"/>
<comment type="catalytic activity">
    <reaction evidence="13">
        <text>[GlcNAc-(1-&gt;4)-Mur2Ac(oyl-L-Ala-gamma-D-Glu-L-Lys-D-Ala-D-Ala)](n)-di-trans,octa-cis-undecaprenyl diphosphate + beta-D-GlcNAc-(1-&gt;4)-Mur2Ac(oyl-L-Ala-gamma-D-Glu-L-Lys-D-Ala-D-Ala)-di-trans,octa-cis-undecaprenyl diphosphate = [GlcNAc-(1-&gt;4)-Mur2Ac(oyl-L-Ala-gamma-D-Glu-L-Lys-D-Ala-D-Ala)](n+1)-di-trans,octa-cis-undecaprenyl diphosphate + di-trans,octa-cis-undecaprenyl diphosphate + H(+)</text>
        <dbReference type="Rhea" id="RHEA:23708"/>
        <dbReference type="Rhea" id="RHEA-COMP:9602"/>
        <dbReference type="Rhea" id="RHEA-COMP:9603"/>
        <dbReference type="ChEBI" id="CHEBI:15378"/>
        <dbReference type="ChEBI" id="CHEBI:58405"/>
        <dbReference type="ChEBI" id="CHEBI:60033"/>
        <dbReference type="ChEBI" id="CHEBI:78435"/>
        <dbReference type="EC" id="2.4.99.28"/>
    </reaction>
</comment>
<dbReference type="RefSeq" id="WP_244256625.1">
    <property type="nucleotide sequence ID" value="NZ_RJVJ01000001.1"/>
</dbReference>
<dbReference type="GO" id="GO:0008955">
    <property type="term" value="F:peptidoglycan glycosyltransferase activity"/>
    <property type="evidence" value="ECO:0007669"/>
    <property type="project" value="UniProtKB-EC"/>
</dbReference>
<dbReference type="GO" id="GO:0071555">
    <property type="term" value="P:cell wall organization"/>
    <property type="evidence" value="ECO:0007669"/>
    <property type="project" value="UniProtKB-KW"/>
</dbReference>
<dbReference type="InterPro" id="IPR023346">
    <property type="entry name" value="Lysozyme-like_dom_sf"/>
</dbReference>
<feature type="compositionally biased region" description="Basic and acidic residues" evidence="14">
    <location>
        <begin position="92"/>
        <end position="109"/>
    </location>
</feature>
<evidence type="ECO:0000256" key="13">
    <source>
        <dbReference type="ARBA" id="ARBA00049902"/>
    </source>
</evidence>
<feature type="transmembrane region" description="Helical" evidence="15">
    <location>
        <begin position="160"/>
        <end position="182"/>
    </location>
</feature>